<name>A0A1G1KU19_9BACT</name>
<gene>
    <name evidence="2" type="ORF">A3G33_03300</name>
</gene>
<protein>
    <recommendedName>
        <fullName evidence="1">Cupin type-1 domain-containing protein</fullName>
    </recommendedName>
</protein>
<feature type="domain" description="Cupin type-1" evidence="1">
    <location>
        <begin position="32"/>
        <end position="104"/>
    </location>
</feature>
<comment type="caution">
    <text evidence="2">The sequence shown here is derived from an EMBL/GenBank/DDBJ whole genome shotgun (WGS) entry which is preliminary data.</text>
</comment>
<dbReference type="InterPro" id="IPR011051">
    <property type="entry name" value="RmlC_Cupin_sf"/>
</dbReference>
<dbReference type="Pfam" id="PF00190">
    <property type="entry name" value="Cupin_1"/>
    <property type="match status" value="1"/>
</dbReference>
<dbReference type="Proteomes" id="UP000178187">
    <property type="component" value="Unassembled WGS sequence"/>
</dbReference>
<organism evidence="2 3">
    <name type="scientific">Candidatus Danuiimicrobium aquiferis</name>
    <dbReference type="NCBI Taxonomy" id="1801832"/>
    <lineage>
        <taxon>Bacteria</taxon>
        <taxon>Pseudomonadati</taxon>
        <taxon>Candidatus Omnitrophota</taxon>
        <taxon>Candidatus Danuiimicrobium</taxon>
    </lineage>
</organism>
<dbReference type="InterPro" id="IPR014710">
    <property type="entry name" value="RmlC-like_jellyroll"/>
</dbReference>
<sequence>METVKHIDPAFIDNRGEIINVFEGRIEHIALITSKKGSVRANHYHKEDFQYMYLVSGSYETHSVDVRDTSKRLVLKVKAGDIVSTPPYIAHAQKFTEDSVFLSLTTKQREDGKYESDTIAYQVIEGYLNPELKKA</sequence>
<evidence type="ECO:0000313" key="3">
    <source>
        <dbReference type="Proteomes" id="UP000178187"/>
    </source>
</evidence>
<dbReference type="SUPFAM" id="SSF51182">
    <property type="entry name" value="RmlC-like cupins"/>
    <property type="match status" value="1"/>
</dbReference>
<dbReference type="Gene3D" id="2.60.120.10">
    <property type="entry name" value="Jelly Rolls"/>
    <property type="match status" value="1"/>
</dbReference>
<evidence type="ECO:0000313" key="2">
    <source>
        <dbReference type="EMBL" id="OGW96345.1"/>
    </source>
</evidence>
<evidence type="ECO:0000259" key="1">
    <source>
        <dbReference type="Pfam" id="PF00190"/>
    </source>
</evidence>
<dbReference type="EMBL" id="MHFR01000051">
    <property type="protein sequence ID" value="OGW96345.1"/>
    <property type="molecule type" value="Genomic_DNA"/>
</dbReference>
<accession>A0A1G1KU19</accession>
<proteinExistence type="predicted"/>
<dbReference type="AlphaFoldDB" id="A0A1G1KU19"/>
<reference evidence="2 3" key="1">
    <citation type="journal article" date="2016" name="Nat. Commun.">
        <title>Thousands of microbial genomes shed light on interconnected biogeochemical processes in an aquifer system.</title>
        <authorList>
            <person name="Anantharaman K."/>
            <person name="Brown C.T."/>
            <person name="Hug L.A."/>
            <person name="Sharon I."/>
            <person name="Castelle C.J."/>
            <person name="Probst A.J."/>
            <person name="Thomas B.C."/>
            <person name="Singh A."/>
            <person name="Wilkins M.J."/>
            <person name="Karaoz U."/>
            <person name="Brodie E.L."/>
            <person name="Williams K.H."/>
            <person name="Hubbard S.S."/>
            <person name="Banfield J.F."/>
        </authorList>
    </citation>
    <scope>NUCLEOTIDE SEQUENCE [LARGE SCALE GENOMIC DNA]</scope>
</reference>
<dbReference type="InterPro" id="IPR006045">
    <property type="entry name" value="Cupin_1"/>
</dbReference>